<dbReference type="AlphaFoldDB" id="A0A2T0XPR9"/>
<evidence type="ECO:0000313" key="3">
    <source>
        <dbReference type="Proteomes" id="UP000252733"/>
    </source>
</evidence>
<keyword evidence="3" id="KW-1185">Reference proteome</keyword>
<evidence type="ECO:0000259" key="1">
    <source>
        <dbReference type="Pfam" id="PF10988"/>
    </source>
</evidence>
<dbReference type="Pfam" id="PF10988">
    <property type="entry name" value="DUF2807"/>
    <property type="match status" value="1"/>
</dbReference>
<dbReference type="Proteomes" id="UP000252733">
    <property type="component" value="Unassembled WGS sequence"/>
</dbReference>
<protein>
    <submittedName>
        <fullName evidence="2">Putative autotransporter adhesin-like protein</fullName>
    </submittedName>
</protein>
<proteinExistence type="predicted"/>
<sequence length="248" mass="26838">MKGIWTLLILAILFSGCDYTDALLKDGKMIRKEVLLGSIERIEIDTSVELVLTNGRDSVVVVEGLDFLVPRLVLNQEGDVLKIESEGLIGFREKQLPTVTVGVSGLKRITSNFPSRITNTDTLKLSSLSVVINGRGTFTQCDLLVDAGTLSLAAYGSNVGNHIFRGKADKLIVNAEGLSTVDALQLKAKTVRMVQKSVNSSYVNAVEALSVDIFSSGNVYYIGNPDTTLKIGDPLYEVELGTLIKLTE</sequence>
<dbReference type="Gene3D" id="2.160.20.120">
    <property type="match status" value="1"/>
</dbReference>
<feature type="domain" description="Putative auto-transporter adhesin head GIN" evidence="1">
    <location>
        <begin position="41"/>
        <end position="225"/>
    </location>
</feature>
<organism evidence="2 3">
    <name type="scientific">Marinilabilia salmonicolor</name>
    <dbReference type="NCBI Taxonomy" id="989"/>
    <lineage>
        <taxon>Bacteria</taxon>
        <taxon>Pseudomonadati</taxon>
        <taxon>Bacteroidota</taxon>
        <taxon>Bacteroidia</taxon>
        <taxon>Marinilabiliales</taxon>
        <taxon>Marinilabiliaceae</taxon>
        <taxon>Marinilabilia</taxon>
    </lineage>
</organism>
<comment type="caution">
    <text evidence="2">The sequence shown here is derived from an EMBL/GenBank/DDBJ whole genome shotgun (WGS) entry which is preliminary data.</text>
</comment>
<name>A0A2T0XPR9_9BACT</name>
<dbReference type="STRING" id="1168289.GCA_000259075_00690"/>
<accession>A0A2T0XPR9</accession>
<gene>
    <name evidence="2" type="ORF">DFO77_11925</name>
</gene>
<dbReference type="RefSeq" id="WP_106152321.1">
    <property type="nucleotide sequence ID" value="NZ_PVTS01000004.1"/>
</dbReference>
<evidence type="ECO:0000313" key="2">
    <source>
        <dbReference type="EMBL" id="RCW31059.1"/>
    </source>
</evidence>
<dbReference type="EMBL" id="QPIZ01000019">
    <property type="protein sequence ID" value="RCW31059.1"/>
    <property type="molecule type" value="Genomic_DNA"/>
</dbReference>
<reference evidence="2 3" key="1">
    <citation type="submission" date="2018-07" db="EMBL/GenBank/DDBJ databases">
        <title>Freshwater and sediment microbial communities from various areas in North America, analyzing microbe dynamics in response to fracking.</title>
        <authorList>
            <person name="Lamendella R."/>
        </authorList>
    </citation>
    <scope>NUCLEOTIDE SEQUENCE [LARGE SCALE GENOMIC DNA]</scope>
    <source>
        <strain evidence="2 3">160A</strain>
    </source>
</reference>
<dbReference type="OrthoDB" id="1121176at2"/>
<dbReference type="InterPro" id="IPR021255">
    <property type="entry name" value="DUF2807"/>
</dbReference>
<dbReference type="PROSITE" id="PS51257">
    <property type="entry name" value="PROKAR_LIPOPROTEIN"/>
    <property type="match status" value="1"/>
</dbReference>